<evidence type="ECO:0000313" key="3">
    <source>
        <dbReference type="Proteomes" id="UP000639274"/>
    </source>
</evidence>
<reference evidence="2 3" key="1">
    <citation type="submission" date="2021-03" db="EMBL/GenBank/DDBJ databases">
        <title>Lysobacter sp. nov. isolated from soil of gangwondo yeongwol, south Korea.</title>
        <authorList>
            <person name="Kim K.R."/>
            <person name="Kim K.H."/>
            <person name="Jeon C.O."/>
        </authorList>
    </citation>
    <scope>NUCLEOTIDE SEQUENCE [LARGE SCALE GENOMIC DNA]</scope>
    <source>
        <strain evidence="2 3">R19</strain>
    </source>
</reference>
<dbReference type="Pfam" id="PF05430">
    <property type="entry name" value="Methyltransf_30"/>
    <property type="match status" value="1"/>
</dbReference>
<organism evidence="2 3">
    <name type="scientific">Agrilutibacter solisilvae</name>
    <dbReference type="NCBI Taxonomy" id="2763317"/>
    <lineage>
        <taxon>Bacteria</taxon>
        <taxon>Pseudomonadati</taxon>
        <taxon>Pseudomonadota</taxon>
        <taxon>Gammaproteobacteria</taxon>
        <taxon>Lysobacterales</taxon>
        <taxon>Lysobacteraceae</taxon>
        <taxon>Agrilutibacter</taxon>
    </lineage>
</organism>
<protein>
    <submittedName>
        <fullName evidence="2">SAM-dependent methyltransferase</fullName>
    </submittedName>
</protein>
<evidence type="ECO:0000313" key="2">
    <source>
        <dbReference type="EMBL" id="QSX80087.1"/>
    </source>
</evidence>
<feature type="domain" description="MnmC-like methyltransferase" evidence="1">
    <location>
        <begin position="196"/>
        <end position="258"/>
    </location>
</feature>
<proteinExistence type="predicted"/>
<keyword evidence="3" id="KW-1185">Reference proteome</keyword>
<dbReference type="EMBL" id="CP071518">
    <property type="protein sequence ID" value="QSX80087.1"/>
    <property type="molecule type" value="Genomic_DNA"/>
</dbReference>
<dbReference type="GO" id="GO:0032259">
    <property type="term" value="P:methylation"/>
    <property type="evidence" value="ECO:0007669"/>
    <property type="project" value="UniProtKB-KW"/>
</dbReference>
<dbReference type="SUPFAM" id="SSF53335">
    <property type="entry name" value="S-adenosyl-L-methionine-dependent methyltransferases"/>
    <property type="match status" value="1"/>
</dbReference>
<dbReference type="InterPro" id="IPR029063">
    <property type="entry name" value="SAM-dependent_MTases_sf"/>
</dbReference>
<gene>
    <name evidence="2" type="ORF">I8J32_014375</name>
</gene>
<dbReference type="Proteomes" id="UP000639274">
    <property type="component" value="Chromosome"/>
</dbReference>
<keyword evidence="2" id="KW-0808">Transferase</keyword>
<sequence length="296" mass="32145">MAASTPRFQPRLRIPPHVHYAGPLLTLPLAQALLAARHAGAGTWHGSLDLDVSRAEVALSSDAWEWRGQRYPYPGKLKDRTLYYWDGDGFASISRYSGSLIKLVPTPWGAPTFEIDGIKMLPTSKESPIDDARRKVALVAPQGKIVLDTCGGLGYFAACCLDAGVARILSFEKNADVLWLRTLNPWSPDPDAPASGGRLELTHADVSQAIAQIPGASVDALLHDPPRFGIAGELYSQAFYDQLARVLRPGGRLFHYTGSPNKLTSGRDVPREVEKRLGKAGFKAQLALDGVLGVRR</sequence>
<name>A0A974Y282_9GAMM</name>
<dbReference type="GO" id="GO:0016645">
    <property type="term" value="F:oxidoreductase activity, acting on the CH-NH group of donors"/>
    <property type="evidence" value="ECO:0007669"/>
    <property type="project" value="InterPro"/>
</dbReference>
<dbReference type="KEGG" id="lsf:I8J32_014375"/>
<dbReference type="GO" id="GO:0008168">
    <property type="term" value="F:methyltransferase activity"/>
    <property type="evidence" value="ECO:0007669"/>
    <property type="project" value="UniProtKB-KW"/>
</dbReference>
<dbReference type="CDD" id="cd02440">
    <property type="entry name" value="AdoMet_MTases"/>
    <property type="match status" value="1"/>
</dbReference>
<keyword evidence="2" id="KW-0489">Methyltransferase</keyword>
<dbReference type="InterPro" id="IPR008471">
    <property type="entry name" value="MnmC-like_methylTransf"/>
</dbReference>
<dbReference type="RefSeq" id="WP_200615805.1">
    <property type="nucleotide sequence ID" value="NZ_CP071518.1"/>
</dbReference>
<dbReference type="Gene3D" id="3.40.50.150">
    <property type="entry name" value="Vaccinia Virus protein VP39"/>
    <property type="match status" value="1"/>
</dbReference>
<dbReference type="AlphaFoldDB" id="A0A974Y282"/>
<accession>A0A974Y282</accession>
<evidence type="ECO:0000259" key="1">
    <source>
        <dbReference type="Pfam" id="PF05430"/>
    </source>
</evidence>